<keyword evidence="1" id="KW-0732">Signal</keyword>
<name>A0A0E9V6Z5_ANGAN</name>
<reference evidence="2" key="1">
    <citation type="submission" date="2014-11" db="EMBL/GenBank/DDBJ databases">
        <authorList>
            <person name="Amaro Gonzalez C."/>
        </authorList>
    </citation>
    <scope>NUCLEOTIDE SEQUENCE</scope>
</reference>
<evidence type="ECO:0000256" key="1">
    <source>
        <dbReference type="SAM" id="SignalP"/>
    </source>
</evidence>
<reference evidence="2" key="2">
    <citation type="journal article" date="2015" name="Fish Shellfish Immunol.">
        <title>Early steps in the European eel (Anguilla anguilla)-Vibrio vulnificus interaction in the gills: Role of the RtxA13 toxin.</title>
        <authorList>
            <person name="Callol A."/>
            <person name="Pajuelo D."/>
            <person name="Ebbesson L."/>
            <person name="Teles M."/>
            <person name="MacKenzie S."/>
            <person name="Amaro C."/>
        </authorList>
    </citation>
    <scope>NUCLEOTIDE SEQUENCE</scope>
</reference>
<feature type="chain" id="PRO_5002433564" evidence="1">
    <location>
        <begin position="21"/>
        <end position="36"/>
    </location>
</feature>
<organism evidence="2">
    <name type="scientific">Anguilla anguilla</name>
    <name type="common">European freshwater eel</name>
    <name type="synonym">Muraena anguilla</name>
    <dbReference type="NCBI Taxonomy" id="7936"/>
    <lineage>
        <taxon>Eukaryota</taxon>
        <taxon>Metazoa</taxon>
        <taxon>Chordata</taxon>
        <taxon>Craniata</taxon>
        <taxon>Vertebrata</taxon>
        <taxon>Euteleostomi</taxon>
        <taxon>Actinopterygii</taxon>
        <taxon>Neopterygii</taxon>
        <taxon>Teleostei</taxon>
        <taxon>Anguilliformes</taxon>
        <taxon>Anguillidae</taxon>
        <taxon>Anguilla</taxon>
    </lineage>
</organism>
<accession>A0A0E9V6Z5</accession>
<evidence type="ECO:0000313" key="2">
    <source>
        <dbReference type="EMBL" id="JAH73756.1"/>
    </source>
</evidence>
<sequence length="36" mass="3996">MKSLMIRGTWYCCITLLSSSAKFLQVLVACSNTTPQ</sequence>
<dbReference type="EMBL" id="GBXM01034821">
    <property type="protein sequence ID" value="JAH73756.1"/>
    <property type="molecule type" value="Transcribed_RNA"/>
</dbReference>
<feature type="signal peptide" evidence="1">
    <location>
        <begin position="1"/>
        <end position="20"/>
    </location>
</feature>
<dbReference type="AlphaFoldDB" id="A0A0E9V6Z5"/>
<protein>
    <submittedName>
        <fullName evidence="2">Uncharacterized protein</fullName>
    </submittedName>
</protein>
<proteinExistence type="predicted"/>